<dbReference type="CDD" id="cd00303">
    <property type="entry name" value="retropepsin_like"/>
    <property type="match status" value="1"/>
</dbReference>
<dbReference type="AlphaFoldDB" id="A0AAV7VMQ1"/>
<name>A0AAV7VMQ1_PLEWA</name>
<dbReference type="CDD" id="cd06503">
    <property type="entry name" value="ATP-synt_Fo_b"/>
    <property type="match status" value="1"/>
</dbReference>
<accession>A0AAV7VMQ1</accession>
<evidence type="ECO:0000313" key="3">
    <source>
        <dbReference type="Proteomes" id="UP001066276"/>
    </source>
</evidence>
<feature type="region of interest" description="Disordered" evidence="1">
    <location>
        <begin position="262"/>
        <end position="325"/>
    </location>
</feature>
<evidence type="ECO:0000313" key="2">
    <source>
        <dbReference type="EMBL" id="KAJ1201972.1"/>
    </source>
</evidence>
<feature type="compositionally biased region" description="Polar residues" evidence="1">
    <location>
        <begin position="527"/>
        <end position="537"/>
    </location>
</feature>
<dbReference type="EMBL" id="JANPWB010000003">
    <property type="protein sequence ID" value="KAJ1201972.1"/>
    <property type="molecule type" value="Genomic_DNA"/>
</dbReference>
<organism evidence="2 3">
    <name type="scientific">Pleurodeles waltl</name>
    <name type="common">Iberian ribbed newt</name>
    <dbReference type="NCBI Taxonomy" id="8319"/>
    <lineage>
        <taxon>Eukaryota</taxon>
        <taxon>Metazoa</taxon>
        <taxon>Chordata</taxon>
        <taxon>Craniata</taxon>
        <taxon>Vertebrata</taxon>
        <taxon>Euteleostomi</taxon>
        <taxon>Amphibia</taxon>
        <taxon>Batrachia</taxon>
        <taxon>Caudata</taxon>
        <taxon>Salamandroidea</taxon>
        <taxon>Salamandridae</taxon>
        <taxon>Pleurodelinae</taxon>
        <taxon>Pleurodeles</taxon>
    </lineage>
</organism>
<dbReference type="Gene3D" id="2.40.70.10">
    <property type="entry name" value="Acid Proteases"/>
    <property type="match status" value="1"/>
</dbReference>
<proteinExistence type="predicted"/>
<protein>
    <recommendedName>
        <fullName evidence="4">Peptidase A2 domain-containing protein</fullName>
    </recommendedName>
</protein>
<dbReference type="SUPFAM" id="SSF47353">
    <property type="entry name" value="Retrovirus capsid dimerization domain-like"/>
    <property type="match status" value="1"/>
</dbReference>
<evidence type="ECO:0008006" key="4">
    <source>
        <dbReference type="Google" id="ProtNLM"/>
    </source>
</evidence>
<dbReference type="SUPFAM" id="SSF50630">
    <property type="entry name" value="Acid proteases"/>
    <property type="match status" value="1"/>
</dbReference>
<keyword evidence="3" id="KW-1185">Reference proteome</keyword>
<feature type="compositionally biased region" description="Low complexity" evidence="1">
    <location>
        <begin position="276"/>
        <end position="285"/>
    </location>
</feature>
<dbReference type="Gene3D" id="1.10.4020.10">
    <property type="entry name" value="DNA breaking-rejoining enzymes"/>
    <property type="match status" value="1"/>
</dbReference>
<feature type="region of interest" description="Disordered" evidence="1">
    <location>
        <begin position="505"/>
        <end position="553"/>
    </location>
</feature>
<sequence>MAKLKIEAQQEERRAEREAKQAEAERAAKQVEAERAAKQAEAERAAKQVEAERALAEKKLLLAHELSLKELEIKARQSESSNNGGSILTGPAGEKKVRIPKNVVPSFVVGDDIDKWLAAYEVALRAHGVPEGQWGVAMWGYVPPLGRDTLLTLDQPDQNTYPLQKATLLAKFGLTPEGYRQRFRDSTKQTTQTWVDFFDFSSKALNGWVRGNKVADYKGLYDLILREHMLNTTFRELRQHLVDSKLTDPRKLAEEADLWASTRVSKKVSGSDPEKGSSGSPQQSEGEVRNDPDESQSKGGRKGSHTSSEKQGGGSGGQWPKASHSQPRCFECSQIGHRKGDSVCPKNSPNIGTSTGVAHVALGECSPQGQVVDHAFISFSWEVESEGKLVIPEGGSRHFHQVGVNGIPVTALRDTGASLTMIVERLVSPEQYTGQVCRVTPAIGGDFFRPMARVSLEWGGEVTQRLVIVSPQLPIDCILGNEFPLVSGELRGPTPKGALTVQMSGSTTPQRRVCKPRWGGTGRKDSPLSSVQPQSTDPGLRDQYQGPTPGLVRGEKGCKTPGVVYIVRPALCCPASVALTSVSAKAIHAAV</sequence>
<dbReference type="PANTHER" id="PTHR46888:SF1">
    <property type="entry name" value="RIBONUCLEASE H"/>
    <property type="match status" value="1"/>
</dbReference>
<feature type="compositionally biased region" description="Basic and acidic residues" evidence="1">
    <location>
        <begin position="286"/>
        <end position="296"/>
    </location>
</feature>
<dbReference type="PANTHER" id="PTHR46888">
    <property type="entry name" value="ZINC KNUCKLE DOMAINCONTAINING PROTEIN-RELATED"/>
    <property type="match status" value="1"/>
</dbReference>
<comment type="caution">
    <text evidence="2">The sequence shown here is derived from an EMBL/GenBank/DDBJ whole genome shotgun (WGS) entry which is preliminary data.</text>
</comment>
<evidence type="ECO:0000256" key="1">
    <source>
        <dbReference type="SAM" id="MobiDB-lite"/>
    </source>
</evidence>
<feature type="region of interest" description="Disordered" evidence="1">
    <location>
        <begin position="1"/>
        <end position="46"/>
    </location>
</feature>
<dbReference type="Proteomes" id="UP001066276">
    <property type="component" value="Chromosome 2_1"/>
</dbReference>
<gene>
    <name evidence="2" type="ORF">NDU88_005776</name>
</gene>
<dbReference type="InterPro" id="IPR038269">
    <property type="entry name" value="SCAN_sf"/>
</dbReference>
<reference evidence="2" key="1">
    <citation type="journal article" date="2022" name="bioRxiv">
        <title>Sequencing and chromosome-scale assembly of the giantPleurodeles waltlgenome.</title>
        <authorList>
            <person name="Brown T."/>
            <person name="Elewa A."/>
            <person name="Iarovenko S."/>
            <person name="Subramanian E."/>
            <person name="Araus A.J."/>
            <person name="Petzold A."/>
            <person name="Susuki M."/>
            <person name="Suzuki K.-i.T."/>
            <person name="Hayashi T."/>
            <person name="Toyoda A."/>
            <person name="Oliveira C."/>
            <person name="Osipova E."/>
            <person name="Leigh N.D."/>
            <person name="Simon A."/>
            <person name="Yun M.H."/>
        </authorList>
    </citation>
    <scope>NUCLEOTIDE SEQUENCE</scope>
    <source>
        <strain evidence="2">20211129_DDA</strain>
        <tissue evidence="2">Liver</tissue>
    </source>
</reference>
<dbReference type="InterPro" id="IPR021109">
    <property type="entry name" value="Peptidase_aspartic_dom_sf"/>
</dbReference>